<dbReference type="InterPro" id="IPR011009">
    <property type="entry name" value="Kinase-like_dom_sf"/>
</dbReference>
<dbReference type="PROSITE" id="PS50011">
    <property type="entry name" value="PROTEIN_KINASE_DOM"/>
    <property type="match status" value="1"/>
</dbReference>
<feature type="binding site" evidence="1">
    <location>
        <position position="69"/>
    </location>
    <ligand>
        <name>ATP</name>
        <dbReference type="ChEBI" id="CHEBI:30616"/>
    </ligand>
</feature>
<dbReference type="InterPro" id="IPR017441">
    <property type="entry name" value="Protein_kinase_ATP_BS"/>
</dbReference>
<dbReference type="GO" id="GO:0004674">
    <property type="term" value="F:protein serine/threonine kinase activity"/>
    <property type="evidence" value="ECO:0007669"/>
    <property type="project" value="TreeGrafter"/>
</dbReference>
<dbReference type="GO" id="GO:0044773">
    <property type="term" value="P:mitotic DNA damage checkpoint signaling"/>
    <property type="evidence" value="ECO:0007669"/>
    <property type="project" value="TreeGrafter"/>
</dbReference>
<dbReference type="GO" id="GO:0005524">
    <property type="term" value="F:ATP binding"/>
    <property type="evidence" value="ECO:0007669"/>
    <property type="project" value="UniProtKB-UniRule"/>
</dbReference>
<protein>
    <submittedName>
        <fullName evidence="3">Camk2g protein</fullName>
    </submittedName>
</protein>
<proteinExistence type="predicted"/>
<dbReference type="PROSITE" id="PS00107">
    <property type="entry name" value="PROTEIN_KINASE_ATP"/>
    <property type="match status" value="1"/>
</dbReference>
<dbReference type="SUPFAM" id="SSF56112">
    <property type="entry name" value="Protein kinase-like (PK-like)"/>
    <property type="match status" value="1"/>
</dbReference>
<organism evidence="3 4">
    <name type="scientific">Symbiodinium pilosum</name>
    <name type="common">Dinoflagellate</name>
    <dbReference type="NCBI Taxonomy" id="2952"/>
    <lineage>
        <taxon>Eukaryota</taxon>
        <taxon>Sar</taxon>
        <taxon>Alveolata</taxon>
        <taxon>Dinophyceae</taxon>
        <taxon>Suessiales</taxon>
        <taxon>Symbiodiniaceae</taxon>
        <taxon>Symbiodinium</taxon>
    </lineage>
</organism>
<gene>
    <name evidence="3" type="primary">Camk2g</name>
    <name evidence="3" type="ORF">SPIL2461_LOCUS418</name>
</gene>
<evidence type="ECO:0000256" key="1">
    <source>
        <dbReference type="PROSITE-ProRule" id="PRU10141"/>
    </source>
</evidence>
<dbReference type="Proteomes" id="UP000649617">
    <property type="component" value="Unassembled WGS sequence"/>
</dbReference>
<dbReference type="PANTHER" id="PTHR44167:SF30">
    <property type="entry name" value="PHOSPHORYLASE KINASE"/>
    <property type="match status" value="1"/>
</dbReference>
<sequence>MEAPLDADHDAVAEQRQSVLSQAVDISQSLTAAKGIWDEYKLVEPLGSGTFGVVRSVECRTSSRRYAAKTVRLCEQSKPEMLLASLKHPHILQLYRILEDGGERHFILDLCTGGDLETWIEDRYDEDFEGKRFYDQPSTSEVFSLAGQMLSAISYMYEMSVVHRDVKPPNWMLASKSLFPSLKLSDFGLACECGTGEVLKERCGSPMYMAPEVFERSYTALCDVWSTGLVVHDLAVGAPLFQKIPEAQLEEAVRGQIELTSPGWRYQKPFLKTFVLELLQREADGRPSASEALQQATQHSSKCRCVIS</sequence>
<evidence type="ECO:0000313" key="3">
    <source>
        <dbReference type="EMBL" id="CAE7158532.1"/>
    </source>
</evidence>
<dbReference type="OrthoDB" id="40902at2759"/>
<dbReference type="Gene3D" id="1.10.510.10">
    <property type="entry name" value="Transferase(Phosphotransferase) domain 1"/>
    <property type="match status" value="1"/>
</dbReference>
<dbReference type="Pfam" id="PF00069">
    <property type="entry name" value="Pkinase"/>
    <property type="match status" value="1"/>
</dbReference>
<dbReference type="GO" id="GO:0005634">
    <property type="term" value="C:nucleus"/>
    <property type="evidence" value="ECO:0007669"/>
    <property type="project" value="TreeGrafter"/>
</dbReference>
<dbReference type="InterPro" id="IPR000719">
    <property type="entry name" value="Prot_kinase_dom"/>
</dbReference>
<dbReference type="Gene3D" id="3.30.200.20">
    <property type="entry name" value="Phosphorylase Kinase, domain 1"/>
    <property type="match status" value="1"/>
</dbReference>
<reference evidence="3" key="1">
    <citation type="submission" date="2021-02" db="EMBL/GenBank/DDBJ databases">
        <authorList>
            <person name="Dougan E. K."/>
            <person name="Rhodes N."/>
            <person name="Thang M."/>
            <person name="Chan C."/>
        </authorList>
    </citation>
    <scope>NUCLEOTIDE SEQUENCE</scope>
</reference>
<feature type="domain" description="Protein kinase" evidence="2">
    <location>
        <begin position="40"/>
        <end position="302"/>
    </location>
</feature>
<comment type="caution">
    <text evidence="3">The sequence shown here is derived from an EMBL/GenBank/DDBJ whole genome shotgun (WGS) entry which is preliminary data.</text>
</comment>
<dbReference type="SMART" id="SM00220">
    <property type="entry name" value="S_TKc"/>
    <property type="match status" value="1"/>
</dbReference>
<keyword evidence="1" id="KW-0067">ATP-binding</keyword>
<evidence type="ECO:0000259" key="2">
    <source>
        <dbReference type="PROSITE" id="PS50011"/>
    </source>
</evidence>
<dbReference type="EMBL" id="CAJNIZ010000305">
    <property type="protein sequence ID" value="CAE7158532.1"/>
    <property type="molecule type" value="Genomic_DNA"/>
</dbReference>
<evidence type="ECO:0000313" key="4">
    <source>
        <dbReference type="Proteomes" id="UP000649617"/>
    </source>
</evidence>
<name>A0A812IT63_SYMPI</name>
<accession>A0A812IT63</accession>
<dbReference type="PANTHER" id="PTHR44167">
    <property type="entry name" value="OVARIAN-SPECIFIC SERINE/THREONINE-PROTEIN KINASE LOK-RELATED"/>
    <property type="match status" value="1"/>
</dbReference>
<keyword evidence="4" id="KW-1185">Reference proteome</keyword>
<keyword evidence="1" id="KW-0547">Nucleotide-binding</keyword>
<dbReference type="AlphaFoldDB" id="A0A812IT63"/>